<keyword evidence="6" id="KW-0175">Coiled coil</keyword>
<evidence type="ECO:0000259" key="9">
    <source>
        <dbReference type="PROSITE" id="PS50180"/>
    </source>
</evidence>
<dbReference type="InterPro" id="IPR013041">
    <property type="entry name" value="Clathrin_app_Ig-like_sf"/>
</dbReference>
<evidence type="ECO:0000256" key="5">
    <source>
        <dbReference type="ARBA" id="ARBA00053552"/>
    </source>
</evidence>
<dbReference type="SUPFAM" id="SSF48464">
    <property type="entry name" value="ENTH/VHS domain"/>
    <property type="match status" value="1"/>
</dbReference>
<dbReference type="Pfam" id="PF02883">
    <property type="entry name" value="Alpha_adaptinC2"/>
    <property type="match status" value="1"/>
</dbReference>
<dbReference type="GO" id="GO:0005802">
    <property type="term" value="C:trans-Golgi network"/>
    <property type="evidence" value="ECO:0007669"/>
    <property type="project" value="TreeGrafter"/>
</dbReference>
<dbReference type="PANTHER" id="PTHR47180:SF1">
    <property type="entry name" value="ADP-RIBOSYLATION FACTOR-BINDING PROTEIN GGA1-RELATED"/>
    <property type="match status" value="1"/>
</dbReference>
<dbReference type="CDD" id="cd14235">
    <property type="entry name" value="GAT_GGA_fungi"/>
    <property type="match status" value="1"/>
</dbReference>
<dbReference type="SUPFAM" id="SSF49348">
    <property type="entry name" value="Clathrin adaptor appendage domain"/>
    <property type="match status" value="1"/>
</dbReference>
<evidence type="ECO:0000256" key="3">
    <source>
        <dbReference type="ARBA" id="ARBA00022927"/>
    </source>
</evidence>
<dbReference type="Gene3D" id="1.25.40.90">
    <property type="match status" value="1"/>
</dbReference>
<evidence type="ECO:0000313" key="11">
    <source>
        <dbReference type="EMBL" id="ESX01868.1"/>
    </source>
</evidence>
<feature type="domain" description="GAT" evidence="10">
    <location>
        <begin position="184"/>
        <end position="313"/>
    </location>
</feature>
<feature type="region of interest" description="Disordered" evidence="7">
    <location>
        <begin position="333"/>
        <end position="357"/>
    </location>
</feature>
<feature type="domain" description="VHS" evidence="8">
    <location>
        <begin position="21"/>
        <end position="157"/>
    </location>
</feature>
<dbReference type="GO" id="GO:0005829">
    <property type="term" value="C:cytosol"/>
    <property type="evidence" value="ECO:0007669"/>
    <property type="project" value="GOC"/>
</dbReference>
<dbReference type="GO" id="GO:0006896">
    <property type="term" value="P:Golgi to vacuole transport"/>
    <property type="evidence" value="ECO:0007669"/>
    <property type="project" value="TreeGrafter"/>
</dbReference>
<keyword evidence="4" id="KW-0333">Golgi apparatus</keyword>
<comment type="caution">
    <text evidence="11">The sequence shown here is derived from an EMBL/GenBank/DDBJ whole genome shotgun (WGS) entry which is preliminary data.</text>
</comment>
<organism evidence="11 12">
    <name type="scientific">Ogataea parapolymorpha (strain ATCC 26012 / BCRC 20466 / JCM 22074 / NRRL Y-7560 / DL-1)</name>
    <name type="common">Yeast</name>
    <name type="synonym">Hansenula polymorpha</name>
    <dbReference type="NCBI Taxonomy" id="871575"/>
    <lineage>
        <taxon>Eukaryota</taxon>
        <taxon>Fungi</taxon>
        <taxon>Dikarya</taxon>
        <taxon>Ascomycota</taxon>
        <taxon>Saccharomycotina</taxon>
        <taxon>Pichiomycetes</taxon>
        <taxon>Pichiales</taxon>
        <taxon>Pichiaceae</taxon>
        <taxon>Ogataea</taxon>
    </lineage>
</organism>
<evidence type="ECO:0000256" key="2">
    <source>
        <dbReference type="ARBA" id="ARBA00022448"/>
    </source>
</evidence>
<feature type="compositionally biased region" description="Low complexity" evidence="7">
    <location>
        <begin position="343"/>
        <end position="357"/>
    </location>
</feature>
<dbReference type="GeneID" id="25774066"/>
<dbReference type="Proteomes" id="UP000008673">
    <property type="component" value="Unassembled WGS sequence"/>
</dbReference>
<sequence length="561" mass="61265">MSSLSSLQGASGKLLRRIHRACRPSLDEPNAALNLEICDLINEKQGNLPREATVAIVKLINSRDPQVSELALSLLDYLVKNCGYPVHLQISRKEFLNELVKRFPERPPPVYTRTQRLILGTIAEWVQTICKTSRYKEDLGYIRDMHRLLRSKGYEFPAVKKEDAAVLNPSDNLKSIEEIQREERIAQSAKLQELIRRGRPQDLKEANELMKIMSGFKHDETLDETRQRVNEDVEKVSRKAEILDEMLNNATNAGTFDPSDETISELISALKVAQPKLQVLVQEESDDQEQVGRLLSLNDKINSILQKADLLKEGDVANASKVKVSGAGFNLIDFDDDEPSPAPSSNSAPAPTSNDAIADLLGDLGGLSFEPKKGTSTGNESVGSLGGFGAINLLDTNTREQSPSVDILSGFSSPVQNTGLSLQPAQPAVQPAALDPFQFDFASVTSQTSTATTMVTDGSLKIDYVIDQKQPLSLTFKFGNTSPLSTLSKIQFSIAVTKSFELTMLPPSGSAVGPGSGPVTQKVTIKHKNGEPFNSTKIKFKCDYEENGTAKETSGVATISF</sequence>
<dbReference type="GO" id="GO:0035091">
    <property type="term" value="F:phosphatidylinositol binding"/>
    <property type="evidence" value="ECO:0007669"/>
    <property type="project" value="InterPro"/>
</dbReference>
<dbReference type="CDD" id="cd16998">
    <property type="entry name" value="VHS_GGA_fungi"/>
    <property type="match status" value="1"/>
</dbReference>
<dbReference type="Pfam" id="PF03127">
    <property type="entry name" value="GAT"/>
    <property type="match status" value="1"/>
</dbReference>
<evidence type="ECO:0000256" key="7">
    <source>
        <dbReference type="SAM" id="MobiDB-lite"/>
    </source>
</evidence>
<dbReference type="RefSeq" id="XP_013936454.1">
    <property type="nucleotide sequence ID" value="XM_014080979.1"/>
</dbReference>
<dbReference type="PROSITE" id="PS50909">
    <property type="entry name" value="GAT"/>
    <property type="match status" value="1"/>
</dbReference>
<dbReference type="PROSITE" id="PS50180">
    <property type="entry name" value="GAE"/>
    <property type="match status" value="1"/>
</dbReference>
<dbReference type="SMART" id="SM00288">
    <property type="entry name" value="VHS"/>
    <property type="match status" value="1"/>
</dbReference>
<dbReference type="AlphaFoldDB" id="W1QJ17"/>
<accession>W1QJ17</accession>
<dbReference type="Gene3D" id="1.20.58.160">
    <property type="match status" value="1"/>
</dbReference>
<dbReference type="PROSITE" id="PS50179">
    <property type="entry name" value="VHS"/>
    <property type="match status" value="1"/>
</dbReference>
<dbReference type="OrthoDB" id="2018246at2759"/>
<dbReference type="PANTHER" id="PTHR47180">
    <property type="entry name" value="ADP-RIBOSYLATION FACTOR-BINDING PROTEIN GGA1-RELATED"/>
    <property type="match status" value="1"/>
</dbReference>
<keyword evidence="12" id="KW-1185">Reference proteome</keyword>
<dbReference type="SUPFAM" id="SSF89009">
    <property type="entry name" value="GAT-like domain"/>
    <property type="match status" value="1"/>
</dbReference>
<dbReference type="GO" id="GO:0043130">
    <property type="term" value="F:ubiquitin binding"/>
    <property type="evidence" value="ECO:0007669"/>
    <property type="project" value="InterPro"/>
</dbReference>
<dbReference type="HOGENOM" id="CLU_017092_0_0_1"/>
<dbReference type="SMART" id="SM00809">
    <property type="entry name" value="Alpha_adaptinC2"/>
    <property type="match status" value="1"/>
</dbReference>
<dbReference type="InterPro" id="IPR008153">
    <property type="entry name" value="GAE_dom"/>
</dbReference>
<dbReference type="OMA" id="VEMENWL"/>
<dbReference type="Gene3D" id="2.60.40.1230">
    <property type="match status" value="1"/>
</dbReference>
<dbReference type="InterPro" id="IPR038425">
    <property type="entry name" value="GAT_sf"/>
</dbReference>
<name>W1QJ17_OGAPD</name>
<keyword evidence="2" id="KW-0813">Transport</keyword>
<evidence type="ECO:0000259" key="10">
    <source>
        <dbReference type="PROSITE" id="PS50909"/>
    </source>
</evidence>
<dbReference type="Gene3D" id="1.20.5.170">
    <property type="match status" value="1"/>
</dbReference>
<evidence type="ECO:0000256" key="6">
    <source>
        <dbReference type="SAM" id="Coils"/>
    </source>
</evidence>
<dbReference type="Pfam" id="PF00790">
    <property type="entry name" value="VHS"/>
    <property type="match status" value="1"/>
</dbReference>
<comment type="function">
    <text evidence="5">May play a role in the regulation of membrane traffic through the trans-Golgi network.</text>
</comment>
<dbReference type="InterPro" id="IPR008942">
    <property type="entry name" value="ENTH_VHS"/>
</dbReference>
<dbReference type="InterPro" id="IPR004152">
    <property type="entry name" value="GAT_dom"/>
</dbReference>
<dbReference type="eggNOG" id="KOG1087">
    <property type="taxonomic scope" value="Eukaryota"/>
</dbReference>
<dbReference type="InterPro" id="IPR052653">
    <property type="entry name" value="ARF-binding"/>
</dbReference>
<evidence type="ECO:0000256" key="4">
    <source>
        <dbReference type="ARBA" id="ARBA00023034"/>
    </source>
</evidence>
<proteinExistence type="predicted"/>
<feature type="coiled-coil region" evidence="6">
    <location>
        <begin position="226"/>
        <end position="253"/>
    </location>
</feature>
<gene>
    <name evidence="11" type="ORF">HPODL_04639</name>
</gene>
<feature type="domain" description="GAE" evidence="9">
    <location>
        <begin position="447"/>
        <end position="561"/>
    </location>
</feature>
<dbReference type="GO" id="GO:0006895">
    <property type="term" value="P:Golgi to endosome transport"/>
    <property type="evidence" value="ECO:0007669"/>
    <property type="project" value="UniProtKB-ARBA"/>
</dbReference>
<comment type="subcellular location">
    <subcellularLocation>
        <location evidence="1">Golgi apparatus</location>
        <location evidence="1">trans-Golgi network</location>
    </subcellularLocation>
</comment>
<dbReference type="InterPro" id="IPR008152">
    <property type="entry name" value="Clathrin_a/b/g-adaptin_app_Ig"/>
</dbReference>
<dbReference type="KEGG" id="opa:HPODL_04639"/>
<dbReference type="GO" id="GO:0043328">
    <property type="term" value="P:protein transport to vacuole involved in ubiquitin-dependent protein catabolic process via the multivesicular body sorting pathway"/>
    <property type="evidence" value="ECO:0007669"/>
    <property type="project" value="TreeGrafter"/>
</dbReference>
<keyword evidence="3" id="KW-0653">Protein transport</keyword>
<evidence type="ECO:0000313" key="12">
    <source>
        <dbReference type="Proteomes" id="UP000008673"/>
    </source>
</evidence>
<dbReference type="FunFam" id="1.25.40.90:FF:000008">
    <property type="entry name" value="VHS domain protein"/>
    <property type="match status" value="1"/>
</dbReference>
<dbReference type="FunFam" id="1.20.5.170:FF:000024">
    <property type="entry name" value="VHS domain-containing protein"/>
    <property type="match status" value="1"/>
</dbReference>
<dbReference type="STRING" id="871575.W1QJ17"/>
<dbReference type="InterPro" id="IPR002014">
    <property type="entry name" value="VHS_dom"/>
</dbReference>
<evidence type="ECO:0000259" key="8">
    <source>
        <dbReference type="PROSITE" id="PS50179"/>
    </source>
</evidence>
<protein>
    <submittedName>
        <fullName evidence="11">Golgi-localized, ADP-ribosylation factor binding protein</fullName>
    </submittedName>
</protein>
<evidence type="ECO:0000256" key="1">
    <source>
        <dbReference type="ARBA" id="ARBA00004601"/>
    </source>
</evidence>
<dbReference type="EMBL" id="AEOI02000004">
    <property type="protein sequence ID" value="ESX01868.1"/>
    <property type="molecule type" value="Genomic_DNA"/>
</dbReference>
<reference evidence="11 12" key="1">
    <citation type="journal article" date="2013" name="BMC Genomics">
        <title>Genome sequence and analysis of methylotrophic yeast Hansenula polymorpha DL1.</title>
        <authorList>
            <person name="Ravin N.V."/>
            <person name="Eldarov M.A."/>
            <person name="Kadnikov V.V."/>
            <person name="Beletsky A.V."/>
            <person name="Schneider J."/>
            <person name="Mardanova E.S."/>
            <person name="Smekalova E.M."/>
            <person name="Zvereva M.I."/>
            <person name="Dontsova O.A."/>
            <person name="Mardanov A.V."/>
            <person name="Skryabin K.G."/>
        </authorList>
    </citation>
    <scope>NUCLEOTIDE SEQUENCE [LARGE SCALE GENOMIC DNA]</scope>
    <source>
        <strain evidence="12">ATCC 26012 / BCRC 20466 / JCM 22074 / NRRL Y-7560 / DL-1</strain>
    </source>
</reference>